<evidence type="ECO:0000256" key="4">
    <source>
        <dbReference type="ARBA" id="ARBA00023242"/>
    </source>
</evidence>
<accession>A0AAN9U4G1</accession>
<evidence type="ECO:0000256" key="3">
    <source>
        <dbReference type="ARBA" id="ARBA00022448"/>
    </source>
</evidence>
<evidence type="ECO:0000313" key="5">
    <source>
        <dbReference type="EMBL" id="KAK7605078.1"/>
    </source>
</evidence>
<evidence type="ECO:0000256" key="1">
    <source>
        <dbReference type="ARBA" id="ARBA00004123"/>
    </source>
</evidence>
<reference evidence="5 6" key="1">
    <citation type="submission" date="2024-03" db="EMBL/GenBank/DDBJ databases">
        <title>Adaptation during the transition from Ophiocordyceps entomopathogen to insect associate is accompanied by gene loss and intensified selection.</title>
        <authorList>
            <person name="Ward C.M."/>
            <person name="Onetto C.A."/>
            <person name="Borneman A.R."/>
        </authorList>
    </citation>
    <scope>NUCLEOTIDE SEQUENCE [LARGE SCALE GENOMIC DNA]</scope>
    <source>
        <strain evidence="5">AWRI1</strain>
        <tissue evidence="5">Single Adult Female</tissue>
    </source>
</reference>
<dbReference type="GO" id="GO:0044611">
    <property type="term" value="C:nuclear pore inner ring"/>
    <property type="evidence" value="ECO:0007669"/>
    <property type="project" value="TreeGrafter"/>
</dbReference>
<dbReference type="PANTHER" id="PTHR31344">
    <property type="entry name" value="NUCLEAR PORE COMPLEX PROTEIN NUP205"/>
    <property type="match status" value="1"/>
</dbReference>
<dbReference type="PANTHER" id="PTHR31344:SF0">
    <property type="entry name" value="NUCLEAR PORE COMPLEX PROTEIN NUP205"/>
    <property type="match status" value="1"/>
</dbReference>
<keyword evidence="6" id="KW-1185">Reference proteome</keyword>
<name>A0AAN9U4G1_9HEMI</name>
<comment type="similarity">
    <text evidence="2">Belongs to the NUP186/NUP192/NUP205 family.</text>
</comment>
<gene>
    <name evidence="5" type="ORF">V9T40_006936</name>
</gene>
<organism evidence="5 6">
    <name type="scientific">Parthenolecanium corni</name>
    <dbReference type="NCBI Taxonomy" id="536013"/>
    <lineage>
        <taxon>Eukaryota</taxon>
        <taxon>Metazoa</taxon>
        <taxon>Ecdysozoa</taxon>
        <taxon>Arthropoda</taxon>
        <taxon>Hexapoda</taxon>
        <taxon>Insecta</taxon>
        <taxon>Pterygota</taxon>
        <taxon>Neoptera</taxon>
        <taxon>Paraneoptera</taxon>
        <taxon>Hemiptera</taxon>
        <taxon>Sternorrhyncha</taxon>
        <taxon>Coccoidea</taxon>
        <taxon>Coccidae</taxon>
        <taxon>Parthenolecanium</taxon>
    </lineage>
</organism>
<protein>
    <recommendedName>
        <fullName evidence="7">Nuclear pore complex protein Nup205</fullName>
    </recommendedName>
</protein>
<dbReference type="InterPro" id="IPR021827">
    <property type="entry name" value="Nup186/Nup192/Nup205"/>
</dbReference>
<comment type="caution">
    <text evidence="5">The sequence shown here is derived from an EMBL/GenBank/DDBJ whole genome shotgun (WGS) entry which is preliminary data.</text>
</comment>
<proteinExistence type="inferred from homology"/>
<comment type="subcellular location">
    <subcellularLocation>
        <location evidence="1">Nucleus</location>
    </subcellularLocation>
</comment>
<keyword evidence="4" id="KW-0539">Nucleus</keyword>
<keyword evidence="3" id="KW-0813">Transport</keyword>
<evidence type="ECO:0000313" key="6">
    <source>
        <dbReference type="Proteomes" id="UP001367676"/>
    </source>
</evidence>
<dbReference type="GO" id="GO:0017056">
    <property type="term" value="F:structural constituent of nuclear pore"/>
    <property type="evidence" value="ECO:0007669"/>
    <property type="project" value="TreeGrafter"/>
</dbReference>
<sequence>MWTPYKQLCSTVEKCIVESNDACFGTLQATFQKYKQNFLNVLKNPPKNSKSRSIVKKSETEGINIAGVEYHTVPKDMVEEAIILADMYDLDELMALDLLTTAQHQMPSYPGLPRGLVAVLLYYDGHKALATALRTIMQARSGFHWTVDISSNIPDYLAKYSDELVAEGLLEKVLGVLKHMDLAKEIEILQRNRAVGGAKHHHTVVVLFEEIRQILADIVFLYSAQAGLYKQSLFSLINFLRSMKIESDASGGIDNVTLALQMALLFAIDINDVIKREDSEDIISKMPLLCETRLLEDLIVEMKNPNKKWECVGFAALTQFALGVTVAGLRNTSVTAFPRGVTDEDDSLVTLALNNGVFNFLNSTFIRSEVIQNEEFYMRRIHSLFTDFIVLMPLKVKELKVRAEEISRTSQMYAQEGLNPPGSLEHHFEMMIKIMIRLYSRDPLGLKLNLDYWFDDSVKTSKSVSMKKFSQQVSLYKFLKQTCDSLPPSLFVGYLELVSSLAACQDSARQAFKLFKLNDVSTLTWDHFFKSFHKYYHNLRMEQPPTSDTMYRHRSLYPKGINPMEIQGLQAVLCVIRRIAEFDEASRIAFCENLEWSCVTILLGLVTCSIDVNLKADIILTLAALAKSSEIANIIWRNLETTQIIPTIPTTNNYQPRGVQAELEEVESKNEEFPLTRAMLTLIDVLVDNPMPRLLGAGSRTPGFDPYLNYILRSVFLRFNSRSYKNPSEKWEVGNLCLKLIIKFLNQYEPQVEDFTGILVQTEDGGKVQVCPHPGFHVMVNLCSSSEFFRVIMYFVDEGCRMLDLYKEFSGKRAFETLILSCLELLNKALDIQSKFLNLLSISDSDMILSPLHQLLIGINTRTGNPDHLLNIAKYVTYNSWLPMHTLTAVNILLAVTSHPIKHSTFIQFFISTNNLQTTIRHGFVESLEAEENQVTLYFIQWSDSSELTTIGKIKEGIMKLLIQCLPAAGVNLAHYLLGFNLKNIKRTILQSPGPGFPRTCFHSILSLLNTSLLYRRDKAVLRVHSQLVQLSYQIVYNLCANLNTSDSVLRYLRSSQDFLQQHLALFPFKTYDKVTEFVCMAWVLKISAIELRVISSMGHMNKLEDLVKLFLYNNPNDFLKSRKGPNIRQLINGEEEVTSLIRTRLFQLMSLIEFEKEQPQMPTWQFFDAAQVREVLRQCEYPASALSAKRVNVQALRSILQEELSLVQGSSTSGQRQLIQQEIQELLNYAVKLNEYKTVIGAELQYFDAWRKLCNIYFIVAPANVVPFQLRFSLLMELIRSLLQLVSDYESASEEMKLIASEAILLLIVDIRQCVKSQKRILNVNAREMVQSQLQMFENYSGEILTALKNWILYLGNSYKKTKINLLSCFLTFLHFCIDEDEPEINYWLEELRMESGDAESKLSNSVQIFRSKLLNGDFSDPLLKTFSEDAAPADGIWKMVALSGLQLLVEADPNHITFIASHGYLKCLMQSIVESDMKLCKLLNQDSLLAPLFVYETEMSFMCKIASSQIGAESLLDEKFLNGLSTMDVFSNHPTVATFDLNSSGSTDFIPNISSKYLKLFMPVLKLCNSIIMSVGCENEDAVVQIMQFIFSLNETVSLILRSASPNIMPEYLKELAMLTSVISPVFGHYTTRKIKEDYHTEKAVQIHKIQKLMLSLFSSFRLSELVIKRVGDNVDPEHHKPIARSQSVVDYLQVIIQALFYAQSIVSGNKVDRYISTCIFQPTLVELAKNKRDGSVVAAGNSQELDLGIVVNYVLNGVSFYLDEHNFVSKIKNKLESIPAMTTDEVKQVLSGDIYHIPESEFKNEASLQLMKLVVEKRRELDMCFIIIETAMYLLWAHLDYFALQAVPMTGPSSSTLTSSAKFGEASRVCTVEQLNEIKQTLVPIFNDTFSVNLAEVTKDRIVVEKGHVEALLRRIKKLIQFVPNK</sequence>
<dbReference type="EMBL" id="JBBCAQ010000002">
    <property type="protein sequence ID" value="KAK7605078.1"/>
    <property type="molecule type" value="Genomic_DNA"/>
</dbReference>
<dbReference type="Proteomes" id="UP001367676">
    <property type="component" value="Unassembled WGS sequence"/>
</dbReference>
<evidence type="ECO:0008006" key="7">
    <source>
        <dbReference type="Google" id="ProtNLM"/>
    </source>
</evidence>
<evidence type="ECO:0000256" key="2">
    <source>
        <dbReference type="ARBA" id="ARBA00005892"/>
    </source>
</evidence>
<dbReference type="Pfam" id="PF11894">
    <property type="entry name" value="Nup192"/>
    <property type="match status" value="1"/>
</dbReference>
<dbReference type="GO" id="GO:0006999">
    <property type="term" value="P:nuclear pore organization"/>
    <property type="evidence" value="ECO:0007669"/>
    <property type="project" value="TreeGrafter"/>
</dbReference>